<feature type="transmembrane region" description="Helical" evidence="1">
    <location>
        <begin position="37"/>
        <end position="62"/>
    </location>
</feature>
<sequence length="68" mass="8219">MHIYFVPHSSTYLLNNKYMILFIADLLKWKKFAFKNLSFIMILFYTLIYFNFDLSILIIRIISITCVT</sequence>
<accession>A0A8S5LDJ4</accession>
<keyword evidence="1" id="KW-0472">Membrane</keyword>
<evidence type="ECO:0000256" key="1">
    <source>
        <dbReference type="SAM" id="Phobius"/>
    </source>
</evidence>
<keyword evidence="1" id="KW-0812">Transmembrane</keyword>
<proteinExistence type="predicted"/>
<evidence type="ECO:0000313" key="2">
    <source>
        <dbReference type="EMBL" id="DAD68016.1"/>
    </source>
</evidence>
<organism evidence="2">
    <name type="scientific">Siphoviridae sp. ctCCX1</name>
    <dbReference type="NCBI Taxonomy" id="2823567"/>
    <lineage>
        <taxon>Viruses</taxon>
        <taxon>Duplodnaviria</taxon>
        <taxon>Heunggongvirae</taxon>
        <taxon>Uroviricota</taxon>
        <taxon>Caudoviricetes</taxon>
    </lineage>
</organism>
<protein>
    <submittedName>
        <fullName evidence="2">Uncharacterized protein</fullName>
    </submittedName>
</protein>
<reference evidence="2" key="1">
    <citation type="journal article" date="2021" name="Proc. Natl. Acad. Sci. U.S.A.">
        <title>A Catalog of Tens of Thousands of Viruses from Human Metagenomes Reveals Hidden Associations with Chronic Diseases.</title>
        <authorList>
            <person name="Tisza M.J."/>
            <person name="Buck C.B."/>
        </authorList>
    </citation>
    <scope>NUCLEOTIDE SEQUENCE</scope>
    <source>
        <strain evidence="2">CtCCX1</strain>
    </source>
</reference>
<keyword evidence="1" id="KW-1133">Transmembrane helix</keyword>
<dbReference type="EMBL" id="BK014690">
    <property type="protein sequence ID" value="DAD68016.1"/>
    <property type="molecule type" value="Genomic_DNA"/>
</dbReference>
<name>A0A8S5LDJ4_9CAUD</name>